<evidence type="ECO:0000313" key="2">
    <source>
        <dbReference type="EnsemblPlants" id="OB11G15720.1"/>
    </source>
</evidence>
<dbReference type="EnsemblPlants" id="OB11G15720.1">
    <property type="protein sequence ID" value="OB11G15720.1"/>
    <property type="gene ID" value="OB11G15720"/>
</dbReference>
<organism evidence="2">
    <name type="scientific">Oryza brachyantha</name>
    <name type="common">malo sina</name>
    <dbReference type="NCBI Taxonomy" id="4533"/>
    <lineage>
        <taxon>Eukaryota</taxon>
        <taxon>Viridiplantae</taxon>
        <taxon>Streptophyta</taxon>
        <taxon>Embryophyta</taxon>
        <taxon>Tracheophyta</taxon>
        <taxon>Spermatophyta</taxon>
        <taxon>Magnoliopsida</taxon>
        <taxon>Liliopsida</taxon>
        <taxon>Poales</taxon>
        <taxon>Poaceae</taxon>
        <taxon>BOP clade</taxon>
        <taxon>Oryzoideae</taxon>
        <taxon>Oryzeae</taxon>
        <taxon>Oryzinae</taxon>
        <taxon>Oryza</taxon>
    </lineage>
</organism>
<evidence type="ECO:0000313" key="3">
    <source>
        <dbReference type="Proteomes" id="UP000006038"/>
    </source>
</evidence>
<dbReference type="HOGENOM" id="CLU_145702_0_0_1"/>
<reference evidence="2" key="2">
    <citation type="submission" date="2013-04" db="UniProtKB">
        <authorList>
            <consortium name="EnsemblPlants"/>
        </authorList>
    </citation>
    <scope>IDENTIFICATION</scope>
</reference>
<dbReference type="Gramene" id="OB11G15720.1">
    <property type="protein sequence ID" value="OB11G15720.1"/>
    <property type="gene ID" value="OB11G15720"/>
</dbReference>
<feature type="compositionally biased region" description="Low complexity" evidence="1">
    <location>
        <begin position="54"/>
        <end position="69"/>
    </location>
</feature>
<keyword evidence="3" id="KW-1185">Reference proteome</keyword>
<dbReference type="AlphaFoldDB" id="J3N6Y6"/>
<proteinExistence type="predicted"/>
<feature type="region of interest" description="Disordered" evidence="1">
    <location>
        <begin position="43"/>
        <end position="90"/>
    </location>
</feature>
<protein>
    <submittedName>
        <fullName evidence="2">Uncharacterized protein</fullName>
    </submittedName>
</protein>
<evidence type="ECO:0000256" key="1">
    <source>
        <dbReference type="SAM" id="MobiDB-lite"/>
    </source>
</evidence>
<reference evidence="2" key="1">
    <citation type="journal article" date="2013" name="Nat. Commun.">
        <title>Whole-genome sequencing of Oryza brachyantha reveals mechanisms underlying Oryza genome evolution.</title>
        <authorList>
            <person name="Chen J."/>
            <person name="Huang Q."/>
            <person name="Gao D."/>
            <person name="Wang J."/>
            <person name="Lang Y."/>
            <person name="Liu T."/>
            <person name="Li B."/>
            <person name="Bai Z."/>
            <person name="Luis Goicoechea J."/>
            <person name="Liang C."/>
            <person name="Chen C."/>
            <person name="Zhang W."/>
            <person name="Sun S."/>
            <person name="Liao Y."/>
            <person name="Zhang X."/>
            <person name="Yang L."/>
            <person name="Song C."/>
            <person name="Wang M."/>
            <person name="Shi J."/>
            <person name="Liu G."/>
            <person name="Liu J."/>
            <person name="Zhou H."/>
            <person name="Zhou W."/>
            <person name="Yu Q."/>
            <person name="An N."/>
            <person name="Chen Y."/>
            <person name="Cai Q."/>
            <person name="Wang B."/>
            <person name="Liu B."/>
            <person name="Min J."/>
            <person name="Huang Y."/>
            <person name="Wu H."/>
            <person name="Li Z."/>
            <person name="Zhang Y."/>
            <person name="Yin Y."/>
            <person name="Song W."/>
            <person name="Jiang J."/>
            <person name="Jackson S.A."/>
            <person name="Wing R.A."/>
            <person name="Wang J."/>
            <person name="Chen M."/>
        </authorList>
    </citation>
    <scope>NUCLEOTIDE SEQUENCE [LARGE SCALE GENOMIC DNA]</scope>
    <source>
        <strain evidence="2">cv. IRGC 101232</strain>
    </source>
</reference>
<sequence length="102" mass="11349">MDPNSAAGFVRYMQDPDAIPRFSQPAPWPSHPGFTMLNVPYPPFCSQPPAMGMPRGPGTEEPESSSSSRTSKRVRANPEPTDDSRARMYYTQEEDLRLSCAI</sequence>
<dbReference type="OMA" id="SRARMYY"/>
<name>J3N6Y6_ORYBR</name>
<accession>J3N6Y6</accession>
<dbReference type="Proteomes" id="UP000006038">
    <property type="component" value="Chromosome 11"/>
</dbReference>
<dbReference type="STRING" id="4533.J3N6Y6"/>